<feature type="transmembrane region" description="Helical" evidence="1">
    <location>
        <begin position="54"/>
        <end position="75"/>
    </location>
</feature>
<keyword evidence="3" id="KW-1185">Reference proteome</keyword>
<keyword evidence="1" id="KW-1133">Transmembrane helix</keyword>
<evidence type="ECO:0000313" key="2">
    <source>
        <dbReference type="EMBL" id="GIX80973.1"/>
    </source>
</evidence>
<dbReference type="EMBL" id="BPLQ01001345">
    <property type="protein sequence ID" value="GIX80973.1"/>
    <property type="molecule type" value="Genomic_DNA"/>
</dbReference>
<evidence type="ECO:0000313" key="3">
    <source>
        <dbReference type="Proteomes" id="UP001054837"/>
    </source>
</evidence>
<dbReference type="Proteomes" id="UP001054837">
    <property type="component" value="Unassembled WGS sequence"/>
</dbReference>
<accession>A0AAV4NAR7</accession>
<protein>
    <submittedName>
        <fullName evidence="2">Uncharacterized protein</fullName>
    </submittedName>
</protein>
<organism evidence="2 3">
    <name type="scientific">Caerostris darwini</name>
    <dbReference type="NCBI Taxonomy" id="1538125"/>
    <lineage>
        <taxon>Eukaryota</taxon>
        <taxon>Metazoa</taxon>
        <taxon>Ecdysozoa</taxon>
        <taxon>Arthropoda</taxon>
        <taxon>Chelicerata</taxon>
        <taxon>Arachnida</taxon>
        <taxon>Araneae</taxon>
        <taxon>Araneomorphae</taxon>
        <taxon>Entelegynae</taxon>
        <taxon>Araneoidea</taxon>
        <taxon>Araneidae</taxon>
        <taxon>Caerostris</taxon>
    </lineage>
</organism>
<sequence>MKPNLLLASLRGVESETKTSANYDTSSFGTYPVFTLSGVKATDCPYVCSRVFTFMSQAGISGLFPVLFTFGFLLAEMPVSLKFLENLGMCWIKLSMNQDRRLWAWRVVLNEITMLEKYEY</sequence>
<proteinExistence type="predicted"/>
<reference evidence="2 3" key="1">
    <citation type="submission" date="2021-06" db="EMBL/GenBank/DDBJ databases">
        <title>Caerostris darwini draft genome.</title>
        <authorList>
            <person name="Kono N."/>
            <person name="Arakawa K."/>
        </authorList>
    </citation>
    <scope>NUCLEOTIDE SEQUENCE [LARGE SCALE GENOMIC DNA]</scope>
</reference>
<evidence type="ECO:0000256" key="1">
    <source>
        <dbReference type="SAM" id="Phobius"/>
    </source>
</evidence>
<dbReference type="AlphaFoldDB" id="A0AAV4NAR7"/>
<keyword evidence="1" id="KW-0472">Membrane</keyword>
<gene>
    <name evidence="2" type="ORF">CDAR_101021</name>
</gene>
<keyword evidence="1" id="KW-0812">Transmembrane</keyword>
<name>A0AAV4NAR7_9ARAC</name>
<comment type="caution">
    <text evidence="2">The sequence shown here is derived from an EMBL/GenBank/DDBJ whole genome shotgun (WGS) entry which is preliminary data.</text>
</comment>